<comment type="caution">
    <text evidence="5">The sequence shown here is derived from an EMBL/GenBank/DDBJ whole genome shotgun (WGS) entry which is preliminary data.</text>
</comment>
<evidence type="ECO:0000313" key="5">
    <source>
        <dbReference type="EMBL" id="TBW73478.1"/>
    </source>
</evidence>
<evidence type="ECO:0000256" key="4">
    <source>
        <dbReference type="PIRNR" id="PIRNR006078"/>
    </source>
</evidence>
<dbReference type="Gene3D" id="3.40.50.10350">
    <property type="entry name" value="Glycerate kinase, domain 1"/>
    <property type="match status" value="1"/>
</dbReference>
<dbReference type="InterPro" id="IPR036129">
    <property type="entry name" value="Glycerate_kinase_sf"/>
</dbReference>
<dbReference type="NCBIfam" id="TIGR00045">
    <property type="entry name" value="glycerate kinase"/>
    <property type="match status" value="1"/>
</dbReference>
<evidence type="ECO:0000256" key="3">
    <source>
        <dbReference type="ARBA" id="ARBA00022777"/>
    </source>
</evidence>
<dbReference type="Gene3D" id="3.90.1510.10">
    <property type="entry name" value="Glycerate kinase, domain 2"/>
    <property type="match status" value="1"/>
</dbReference>
<dbReference type="GO" id="GO:0008887">
    <property type="term" value="F:glycerate kinase activity"/>
    <property type="evidence" value="ECO:0007669"/>
    <property type="project" value="UniProtKB-UniRule"/>
</dbReference>
<accession>A0A4Q9WDH4</accession>
<dbReference type="Proteomes" id="UP000293637">
    <property type="component" value="Unassembled WGS sequence"/>
</dbReference>
<dbReference type="EMBL" id="SCHB01000001">
    <property type="protein sequence ID" value="TBW73478.1"/>
    <property type="molecule type" value="Genomic_DNA"/>
</dbReference>
<dbReference type="PANTHER" id="PTHR21599">
    <property type="entry name" value="GLYCERATE KINASE"/>
    <property type="match status" value="1"/>
</dbReference>
<evidence type="ECO:0000256" key="2">
    <source>
        <dbReference type="ARBA" id="ARBA00022679"/>
    </source>
</evidence>
<gene>
    <name evidence="5" type="ORF">EQ812_01350</name>
</gene>
<dbReference type="EC" id="2.7.1.-" evidence="5"/>
<comment type="similarity">
    <text evidence="1 4">Belongs to the glycerate kinase type-1 family.</text>
</comment>
<dbReference type="PIRSF" id="PIRSF006078">
    <property type="entry name" value="GlxK"/>
    <property type="match status" value="1"/>
</dbReference>
<dbReference type="GeneID" id="58091280"/>
<dbReference type="SUPFAM" id="SSF110738">
    <property type="entry name" value="Glycerate kinase I"/>
    <property type="match status" value="1"/>
</dbReference>
<sequence length="391" mass="41680">MSIKHIVIAPDSFKESMSAKQASLAIKEGFERVFNNTVHYELIPMADGGEGTTAALVEALNADWRYIRVRDPLSRPIMAGYAITPNKDTAIIEMAAASGLHLVQTSERNPLITSTIGTGDIILDALNQGVKRIILGIGGSATNDDGAGMLTALGVQFLDNNHQILPQGGGALAQLSKIDSTNLDKRLAKVTFKVACDVTNPLLGLQGASVVYGPQKGATEKMIPKLDSALANYHDKIKIALNKDVKDIPGAGAAGGLGTGLLAFCQVTMMKGIELVLEETQFKSYAAQANLVITGEGKIDGQTIYGKTPIGVAKAAKQFHCPVIAICGSLGDNYEAVYHHGIDSVFSIIEQPETLDHLLEHGYDNMVKTAENIARLIKLSSSFQLLNKQNN</sequence>
<dbReference type="GO" id="GO:0031388">
    <property type="term" value="P:organic acid phosphorylation"/>
    <property type="evidence" value="ECO:0007669"/>
    <property type="project" value="UniProtKB-UniRule"/>
</dbReference>
<evidence type="ECO:0000256" key="1">
    <source>
        <dbReference type="ARBA" id="ARBA00006284"/>
    </source>
</evidence>
<proteinExistence type="inferred from homology"/>
<dbReference type="InterPro" id="IPR018193">
    <property type="entry name" value="Glyc_kinase_flavodox-like_fold"/>
</dbReference>
<dbReference type="InterPro" id="IPR004381">
    <property type="entry name" value="Glycerate_kinase"/>
</dbReference>
<name>A0A4Q9WDH4_STALU</name>
<protein>
    <submittedName>
        <fullName evidence="5">Glycerate kinase</fullName>
        <ecNumber evidence="5">2.7.1.-</ecNumber>
    </submittedName>
</protein>
<dbReference type="InterPro" id="IPR018197">
    <property type="entry name" value="Glycerate_kinase_RE-like"/>
</dbReference>
<dbReference type="Pfam" id="PF02595">
    <property type="entry name" value="Gly_kinase"/>
    <property type="match status" value="1"/>
</dbReference>
<dbReference type="AlphaFoldDB" id="A0A4Q9WDH4"/>
<organism evidence="5 6">
    <name type="scientific">Staphylococcus lugdunensis</name>
    <dbReference type="NCBI Taxonomy" id="28035"/>
    <lineage>
        <taxon>Bacteria</taxon>
        <taxon>Bacillati</taxon>
        <taxon>Bacillota</taxon>
        <taxon>Bacilli</taxon>
        <taxon>Bacillales</taxon>
        <taxon>Staphylococcaceae</taxon>
        <taxon>Staphylococcus</taxon>
    </lineage>
</organism>
<evidence type="ECO:0000313" key="6">
    <source>
        <dbReference type="Proteomes" id="UP000293637"/>
    </source>
</evidence>
<reference evidence="5 6" key="1">
    <citation type="journal article" date="2019" name="Sci. Transl. Med.">
        <title>Quorum sensing between bacterial species on the skin protects against epidermal injury in atopic dermatitis.</title>
        <authorList>
            <person name="Williams M.R."/>
        </authorList>
    </citation>
    <scope>NUCLEOTIDE SEQUENCE [LARGE SCALE GENOMIC DNA]</scope>
    <source>
        <strain evidence="5 6">E7</strain>
    </source>
</reference>
<keyword evidence="3 4" id="KW-0418">Kinase</keyword>
<dbReference type="RefSeq" id="WP_002492841.1">
    <property type="nucleotide sequence ID" value="NZ_AP021848.1"/>
</dbReference>
<keyword evidence="2 4" id="KW-0808">Transferase</keyword>
<dbReference type="PANTHER" id="PTHR21599:SF0">
    <property type="entry name" value="GLYCERATE KINASE"/>
    <property type="match status" value="1"/>
</dbReference>